<dbReference type="Proteomes" id="UP000785679">
    <property type="component" value="Unassembled WGS sequence"/>
</dbReference>
<keyword evidence="11" id="KW-1185">Reference proteome</keyword>
<evidence type="ECO:0000259" key="7">
    <source>
        <dbReference type="Pfam" id="PF12265"/>
    </source>
</evidence>
<name>A0A8J8P0A7_HALGN</name>
<keyword evidence="4" id="KW-0156">Chromatin regulator</keyword>
<dbReference type="InterPro" id="IPR020472">
    <property type="entry name" value="WD40_PAC1"/>
</dbReference>
<evidence type="ECO:0000256" key="6">
    <source>
        <dbReference type="PROSITE-ProRule" id="PRU00221"/>
    </source>
</evidence>
<sequence length="418" mass="47930">MNAAFQDQVENTDEIEEQMIFEEYKIWKKNAPFFYDTLYSHALTWPTLSCEWMLDRTVPQGSDSSHQKILVGTHTSNDEQNYVQIMSVKVPLESSKDSRDQVMDPAKDLAKGDGTAAPPRHERISIHTQINHAGEVNKARYMPQSQNIIATKTISGEVHIFDYFKHPSRPTTDEVKPDLKLLGHKREGFGLAWNPVRAGLLLSGSDDNMICIWDVNQPNQLSNTVEATHVYEAHTQVVEDVAWNHHDENQFASVSDDRRLLLWDLRQKQPHASIEAHMQEIMCVDCSPFDPNLLVTGSADRSVAVWDTRNVKCKLFSLRQHREEVNQVKFSPLHGNLLASSSSDRRVNIWDLSRIDRPQSEEDRKDGPPELLFVHGGHTAKVSDISWNHNERLMMASCAEDNIMQVWQVAYEIYYDQK</sequence>
<protein>
    <recommendedName>
        <fullName evidence="12">Histone-binding protein RBBP4 N-terminal domain-containing protein</fullName>
    </recommendedName>
</protein>
<keyword evidence="2 6" id="KW-0853">WD repeat</keyword>
<dbReference type="InterPro" id="IPR036322">
    <property type="entry name" value="WD40_repeat_dom_sf"/>
</dbReference>
<dbReference type="PANTHER" id="PTHR22850">
    <property type="entry name" value="WD40 REPEAT FAMILY"/>
    <property type="match status" value="1"/>
</dbReference>
<comment type="caution">
    <text evidence="9">The sequence shown here is derived from an EMBL/GenBank/DDBJ whole genome shotgun (WGS) entry which is preliminary data.</text>
</comment>
<feature type="domain" description="EIPR1-like beta-propeller" evidence="8">
    <location>
        <begin position="226"/>
        <end position="350"/>
    </location>
</feature>
<dbReference type="PROSITE" id="PS50082">
    <property type="entry name" value="WD_REPEATS_2"/>
    <property type="match status" value="5"/>
</dbReference>
<evidence type="ECO:0000256" key="1">
    <source>
        <dbReference type="ARBA" id="ARBA00004123"/>
    </source>
</evidence>
<feature type="repeat" description="WD" evidence="6">
    <location>
        <begin position="231"/>
        <end position="273"/>
    </location>
</feature>
<feature type="repeat" description="WD" evidence="6">
    <location>
        <begin position="375"/>
        <end position="409"/>
    </location>
</feature>
<dbReference type="GO" id="GO:0005634">
    <property type="term" value="C:nucleus"/>
    <property type="evidence" value="ECO:0007669"/>
    <property type="project" value="UniProtKB-SubCell"/>
</dbReference>
<evidence type="ECO:0000259" key="8">
    <source>
        <dbReference type="Pfam" id="PF23609"/>
    </source>
</evidence>
<gene>
    <name evidence="10" type="ORF">FGO68_gene14347</name>
    <name evidence="9" type="ORF">FGO68_gene2393</name>
</gene>
<dbReference type="InterPro" id="IPR059104">
    <property type="entry name" value="Beta-prop_EIPR1-like"/>
</dbReference>
<dbReference type="PRINTS" id="PR00320">
    <property type="entry name" value="GPROTEINBRPT"/>
</dbReference>
<feature type="repeat" description="WD" evidence="6">
    <location>
        <begin position="318"/>
        <end position="360"/>
    </location>
</feature>
<proteinExistence type="predicted"/>
<dbReference type="Pfam" id="PF12265">
    <property type="entry name" value="CAF1C_H4-bd"/>
    <property type="match status" value="1"/>
</dbReference>
<dbReference type="PROSITE" id="PS50294">
    <property type="entry name" value="WD_REPEATS_REGION"/>
    <property type="match status" value="4"/>
</dbReference>
<evidence type="ECO:0000313" key="9">
    <source>
        <dbReference type="EMBL" id="TNV84717.1"/>
    </source>
</evidence>
<dbReference type="InterPro" id="IPR001680">
    <property type="entry name" value="WD40_rpt"/>
</dbReference>
<evidence type="ECO:0000313" key="11">
    <source>
        <dbReference type="Proteomes" id="UP000785679"/>
    </source>
</evidence>
<evidence type="ECO:0000256" key="2">
    <source>
        <dbReference type="ARBA" id="ARBA00022574"/>
    </source>
</evidence>
<dbReference type="EMBL" id="RRYP01002487">
    <property type="protein sequence ID" value="TNV84717.1"/>
    <property type="molecule type" value="Genomic_DNA"/>
</dbReference>
<evidence type="ECO:0000256" key="5">
    <source>
        <dbReference type="ARBA" id="ARBA00023242"/>
    </source>
</evidence>
<dbReference type="GO" id="GO:0006325">
    <property type="term" value="P:chromatin organization"/>
    <property type="evidence" value="ECO:0007669"/>
    <property type="project" value="UniProtKB-KW"/>
</dbReference>
<dbReference type="Pfam" id="PF00400">
    <property type="entry name" value="WD40"/>
    <property type="match status" value="2"/>
</dbReference>
<dbReference type="InterPro" id="IPR050459">
    <property type="entry name" value="WD_repeat_RBAP46/RBAP48/MSI1"/>
</dbReference>
<feature type="domain" description="Histone-binding protein RBBP4-like N-terminal" evidence="7">
    <location>
        <begin position="22"/>
        <end position="91"/>
    </location>
</feature>
<dbReference type="SMART" id="SM00320">
    <property type="entry name" value="WD40"/>
    <property type="match status" value="6"/>
</dbReference>
<evidence type="ECO:0000256" key="4">
    <source>
        <dbReference type="ARBA" id="ARBA00022853"/>
    </source>
</evidence>
<organism evidence="9 11">
    <name type="scientific">Halteria grandinella</name>
    <dbReference type="NCBI Taxonomy" id="5974"/>
    <lineage>
        <taxon>Eukaryota</taxon>
        <taxon>Sar</taxon>
        <taxon>Alveolata</taxon>
        <taxon>Ciliophora</taxon>
        <taxon>Intramacronucleata</taxon>
        <taxon>Spirotrichea</taxon>
        <taxon>Stichotrichia</taxon>
        <taxon>Sporadotrichida</taxon>
        <taxon>Halteriidae</taxon>
        <taxon>Halteria</taxon>
    </lineage>
</organism>
<accession>A0A8J8P0A7</accession>
<dbReference type="AlphaFoldDB" id="A0A8J8P0A7"/>
<keyword evidence="3" id="KW-0677">Repeat</keyword>
<feature type="repeat" description="WD" evidence="6">
    <location>
        <begin position="274"/>
        <end position="310"/>
    </location>
</feature>
<dbReference type="Gene3D" id="2.130.10.10">
    <property type="entry name" value="YVTN repeat-like/Quinoprotein amine dehydrogenase"/>
    <property type="match status" value="1"/>
</dbReference>
<dbReference type="EMBL" id="RRYP01002463">
    <property type="protein sequence ID" value="TNV84742.1"/>
    <property type="molecule type" value="Genomic_DNA"/>
</dbReference>
<evidence type="ECO:0008006" key="12">
    <source>
        <dbReference type="Google" id="ProtNLM"/>
    </source>
</evidence>
<dbReference type="InterPro" id="IPR019775">
    <property type="entry name" value="WD40_repeat_CS"/>
</dbReference>
<keyword evidence="5" id="KW-0539">Nucleus</keyword>
<reference evidence="9" key="1">
    <citation type="submission" date="2019-06" db="EMBL/GenBank/DDBJ databases">
        <authorList>
            <person name="Zheng W."/>
        </authorList>
    </citation>
    <scope>NUCLEOTIDE SEQUENCE</scope>
    <source>
        <strain evidence="9">QDHG01</strain>
    </source>
</reference>
<comment type="subcellular location">
    <subcellularLocation>
        <location evidence="1">Nucleus</location>
    </subcellularLocation>
</comment>
<evidence type="ECO:0000313" key="10">
    <source>
        <dbReference type="EMBL" id="TNV84742.1"/>
    </source>
</evidence>
<evidence type="ECO:0000256" key="3">
    <source>
        <dbReference type="ARBA" id="ARBA00022737"/>
    </source>
</evidence>
<feature type="repeat" description="WD" evidence="6">
    <location>
        <begin position="181"/>
        <end position="223"/>
    </location>
</feature>
<dbReference type="OrthoDB" id="427795at2759"/>
<dbReference type="PROSITE" id="PS00678">
    <property type="entry name" value="WD_REPEATS_1"/>
    <property type="match status" value="3"/>
</dbReference>
<dbReference type="SUPFAM" id="SSF50978">
    <property type="entry name" value="WD40 repeat-like"/>
    <property type="match status" value="1"/>
</dbReference>
<dbReference type="Pfam" id="PF23609">
    <property type="entry name" value="Beta-prop_EIPR1"/>
    <property type="match status" value="1"/>
</dbReference>
<dbReference type="InterPro" id="IPR022052">
    <property type="entry name" value="Histone-bd_RBBP4-like_N"/>
</dbReference>
<dbReference type="InterPro" id="IPR015943">
    <property type="entry name" value="WD40/YVTN_repeat-like_dom_sf"/>
</dbReference>